<evidence type="ECO:0000313" key="4">
    <source>
        <dbReference type="Proteomes" id="UP000799777"/>
    </source>
</evidence>
<keyword evidence="1" id="KW-0472">Membrane</keyword>
<organism evidence="3 4">
    <name type="scientific">Setomelanomma holmii</name>
    <dbReference type="NCBI Taxonomy" id="210430"/>
    <lineage>
        <taxon>Eukaryota</taxon>
        <taxon>Fungi</taxon>
        <taxon>Dikarya</taxon>
        <taxon>Ascomycota</taxon>
        <taxon>Pezizomycotina</taxon>
        <taxon>Dothideomycetes</taxon>
        <taxon>Pleosporomycetidae</taxon>
        <taxon>Pleosporales</taxon>
        <taxon>Pleosporineae</taxon>
        <taxon>Phaeosphaeriaceae</taxon>
        <taxon>Setomelanomma</taxon>
    </lineage>
</organism>
<keyword evidence="2" id="KW-0732">Signal</keyword>
<evidence type="ECO:0000256" key="2">
    <source>
        <dbReference type="SAM" id="SignalP"/>
    </source>
</evidence>
<proteinExistence type="predicted"/>
<reference evidence="3" key="1">
    <citation type="journal article" date="2020" name="Stud. Mycol.">
        <title>101 Dothideomycetes genomes: a test case for predicting lifestyles and emergence of pathogens.</title>
        <authorList>
            <person name="Haridas S."/>
            <person name="Albert R."/>
            <person name="Binder M."/>
            <person name="Bloem J."/>
            <person name="Labutti K."/>
            <person name="Salamov A."/>
            <person name="Andreopoulos B."/>
            <person name="Baker S."/>
            <person name="Barry K."/>
            <person name="Bills G."/>
            <person name="Bluhm B."/>
            <person name="Cannon C."/>
            <person name="Castanera R."/>
            <person name="Culley D."/>
            <person name="Daum C."/>
            <person name="Ezra D."/>
            <person name="Gonzalez J."/>
            <person name="Henrissat B."/>
            <person name="Kuo A."/>
            <person name="Liang C."/>
            <person name="Lipzen A."/>
            <person name="Lutzoni F."/>
            <person name="Magnuson J."/>
            <person name="Mondo S."/>
            <person name="Nolan M."/>
            <person name="Ohm R."/>
            <person name="Pangilinan J."/>
            <person name="Park H.-J."/>
            <person name="Ramirez L."/>
            <person name="Alfaro M."/>
            <person name="Sun H."/>
            <person name="Tritt A."/>
            <person name="Yoshinaga Y."/>
            <person name="Zwiers L.-H."/>
            <person name="Turgeon B."/>
            <person name="Goodwin S."/>
            <person name="Spatafora J."/>
            <person name="Crous P."/>
            <person name="Grigoriev I."/>
        </authorList>
    </citation>
    <scope>NUCLEOTIDE SEQUENCE</scope>
    <source>
        <strain evidence="3">CBS 110217</strain>
    </source>
</reference>
<feature type="signal peptide" evidence="2">
    <location>
        <begin position="1"/>
        <end position="19"/>
    </location>
</feature>
<name>A0A9P4H7N3_9PLEO</name>
<dbReference type="Pfam" id="PF10333">
    <property type="entry name" value="Pga1"/>
    <property type="match status" value="1"/>
</dbReference>
<evidence type="ECO:0008006" key="5">
    <source>
        <dbReference type="Google" id="ProtNLM"/>
    </source>
</evidence>
<comment type="caution">
    <text evidence="3">The sequence shown here is derived from an EMBL/GenBank/DDBJ whole genome shotgun (WGS) entry which is preliminary data.</text>
</comment>
<dbReference type="GO" id="GO:0006506">
    <property type="term" value="P:GPI anchor biosynthetic process"/>
    <property type="evidence" value="ECO:0007669"/>
    <property type="project" value="TreeGrafter"/>
</dbReference>
<evidence type="ECO:0000313" key="3">
    <source>
        <dbReference type="EMBL" id="KAF2028595.1"/>
    </source>
</evidence>
<gene>
    <name evidence="3" type="ORF">EK21DRAFT_69491</name>
</gene>
<accession>A0A9P4H7N3</accession>
<feature type="transmembrane region" description="Helical" evidence="1">
    <location>
        <begin position="194"/>
        <end position="216"/>
    </location>
</feature>
<dbReference type="InterPro" id="IPR019433">
    <property type="entry name" value="GPI_ManTrfase_II_coact_Pga1"/>
</dbReference>
<dbReference type="GO" id="GO:0005789">
    <property type="term" value="C:endoplasmic reticulum membrane"/>
    <property type="evidence" value="ECO:0007669"/>
    <property type="project" value="TreeGrafter"/>
</dbReference>
<protein>
    <recommendedName>
        <fullName evidence="5">Phosphatidylinositol-glycan biosynthesis class X protein</fullName>
    </recommendedName>
</protein>
<sequence>MRVLAGLLCIVTQVWTVKANVEKTIFLGPSPVFLPNVRPSLDDLRLHVLSPSHTILPTQLPVRFSSKSAPRGLESWYLLQDLEEGRRYEVRICWPATQPTDFWLDTYLVQDVFDTPDLISSLAYYSEQLHEKDDGFLGAHDNVTPPAAHSVLFLRIQAAASYYSTNRTLMEHPELVDVDIILDPCVLNILPQSLGLFAIYLTAVAVGAWFLSGYIYRWLLYTVAEPPAKPHTD</sequence>
<dbReference type="PANTHER" id="PTHR28022:SF1">
    <property type="entry name" value="GPI MANNOSYLTRANSFERASE 2 SUBUNIT PGA1"/>
    <property type="match status" value="1"/>
</dbReference>
<dbReference type="PANTHER" id="PTHR28022">
    <property type="entry name" value="GPI MANNOSYLTRANSFERASE 2 SUBUNIT PGA1"/>
    <property type="match status" value="1"/>
</dbReference>
<keyword evidence="1" id="KW-0812">Transmembrane</keyword>
<dbReference type="Proteomes" id="UP000799777">
    <property type="component" value="Unassembled WGS sequence"/>
</dbReference>
<dbReference type="EMBL" id="ML978211">
    <property type="protein sequence ID" value="KAF2028595.1"/>
    <property type="molecule type" value="Genomic_DNA"/>
</dbReference>
<dbReference type="OrthoDB" id="3360032at2759"/>
<dbReference type="GO" id="GO:0000030">
    <property type="term" value="F:mannosyltransferase activity"/>
    <property type="evidence" value="ECO:0007669"/>
    <property type="project" value="TreeGrafter"/>
</dbReference>
<keyword evidence="1" id="KW-1133">Transmembrane helix</keyword>
<keyword evidence="4" id="KW-1185">Reference proteome</keyword>
<dbReference type="GO" id="GO:0031501">
    <property type="term" value="C:mannosyltransferase complex"/>
    <property type="evidence" value="ECO:0007669"/>
    <property type="project" value="TreeGrafter"/>
</dbReference>
<feature type="chain" id="PRO_5040217654" description="Phosphatidylinositol-glycan biosynthesis class X protein" evidence="2">
    <location>
        <begin position="20"/>
        <end position="233"/>
    </location>
</feature>
<dbReference type="AlphaFoldDB" id="A0A9P4H7N3"/>
<evidence type="ECO:0000256" key="1">
    <source>
        <dbReference type="SAM" id="Phobius"/>
    </source>
</evidence>